<reference evidence="1 2" key="1">
    <citation type="submission" date="2019-12" db="EMBL/GenBank/DDBJ databases">
        <title>Microbes associate with the intestines of laboratory mice.</title>
        <authorList>
            <person name="Navarre W."/>
            <person name="Wong E."/>
        </authorList>
    </citation>
    <scope>NUCLEOTIDE SEQUENCE [LARGE SCALE GENOMIC DNA]</scope>
    <source>
        <strain evidence="1 2">NM82_D38</strain>
    </source>
</reference>
<sequence length="198" mass="22265">MAKAPKYTGSRGSNPYKNQKGWESLYLTIERLESDTTRTARAQLESEAKKVAKMAKRMAPVDEYNLEDAITFQSVGQGAYGKQGRDSKSRFNKNAWTIGVDINAMAGNKRVGDYAMLVHEYLPWGTTEKWPMPGTNKLWGLGPKSLAKQASSGIDVGGAFMYRAMEEVNESGLIKRRVVEAIEKTIERFVIMKKQKRF</sequence>
<accession>A0A6L6YFM3</accession>
<protein>
    <submittedName>
        <fullName evidence="1">Uncharacterized protein</fullName>
    </submittedName>
</protein>
<keyword evidence="2" id="KW-1185">Reference proteome</keyword>
<evidence type="ECO:0000313" key="2">
    <source>
        <dbReference type="Proteomes" id="UP000472580"/>
    </source>
</evidence>
<proteinExistence type="predicted"/>
<evidence type="ECO:0000313" key="1">
    <source>
        <dbReference type="EMBL" id="MVX56396.1"/>
    </source>
</evidence>
<dbReference type="Pfam" id="PF04883">
    <property type="entry name" value="HK97-gp10_like"/>
    <property type="match status" value="1"/>
</dbReference>
<gene>
    <name evidence="1" type="ORF">E5987_04130</name>
</gene>
<dbReference type="EMBL" id="WSRP01000009">
    <property type="protein sequence ID" value="MVX56396.1"/>
    <property type="molecule type" value="Genomic_DNA"/>
</dbReference>
<dbReference type="RefSeq" id="WP_160334830.1">
    <property type="nucleotide sequence ID" value="NZ_WSRP01000009.1"/>
</dbReference>
<dbReference type="Proteomes" id="UP000472580">
    <property type="component" value="Unassembled WGS sequence"/>
</dbReference>
<dbReference type="AlphaFoldDB" id="A0A6L6YFM3"/>
<dbReference type="InterPro" id="IPR010064">
    <property type="entry name" value="HK97-gp10_tail"/>
</dbReference>
<name>A0A6L6YFM3_9BURK</name>
<dbReference type="OrthoDB" id="2893000at2"/>
<comment type="caution">
    <text evidence="1">The sequence shown here is derived from an EMBL/GenBank/DDBJ whole genome shotgun (WGS) entry which is preliminary data.</text>
</comment>
<organism evidence="1 2">
    <name type="scientific">Parasutterella muris</name>
    <dbReference type="NCBI Taxonomy" id="2565572"/>
    <lineage>
        <taxon>Bacteria</taxon>
        <taxon>Pseudomonadati</taxon>
        <taxon>Pseudomonadota</taxon>
        <taxon>Betaproteobacteria</taxon>
        <taxon>Burkholderiales</taxon>
        <taxon>Sutterellaceae</taxon>
        <taxon>Parasutterella</taxon>
    </lineage>
</organism>